<evidence type="ECO:0000256" key="2">
    <source>
        <dbReference type="ARBA" id="ARBA00023002"/>
    </source>
</evidence>
<comment type="caution">
    <text evidence="4">The sequence shown here is derived from an EMBL/GenBank/DDBJ whole genome shotgun (WGS) entry which is preliminary data.</text>
</comment>
<dbReference type="FunFam" id="3.40.50.720:FF:000173">
    <property type="entry name" value="3-oxoacyl-[acyl-carrier protein] reductase"/>
    <property type="match status" value="1"/>
</dbReference>
<organism evidence="4 5">
    <name type="scientific">Maricaulis maris</name>
    <dbReference type="NCBI Taxonomy" id="74318"/>
    <lineage>
        <taxon>Bacteria</taxon>
        <taxon>Pseudomonadati</taxon>
        <taxon>Pseudomonadota</taxon>
        <taxon>Alphaproteobacteria</taxon>
        <taxon>Maricaulales</taxon>
        <taxon>Maricaulaceae</taxon>
        <taxon>Maricaulis</taxon>
    </lineage>
</organism>
<feature type="domain" description="Ketoreductase" evidence="3">
    <location>
        <begin position="2"/>
        <end position="184"/>
    </location>
</feature>
<comment type="similarity">
    <text evidence="1">Belongs to the short-chain dehydrogenases/reductases (SDR) family.</text>
</comment>
<dbReference type="InterPro" id="IPR057326">
    <property type="entry name" value="KR_dom"/>
</dbReference>
<dbReference type="GO" id="GO:0016616">
    <property type="term" value="F:oxidoreductase activity, acting on the CH-OH group of donors, NAD or NADP as acceptor"/>
    <property type="evidence" value="ECO:0007669"/>
    <property type="project" value="TreeGrafter"/>
</dbReference>
<dbReference type="SUPFAM" id="SSF51735">
    <property type="entry name" value="NAD(P)-binding Rossmann-fold domains"/>
    <property type="match status" value="1"/>
</dbReference>
<dbReference type="PANTHER" id="PTHR42760:SF40">
    <property type="entry name" value="3-OXOACYL-[ACYL-CARRIER-PROTEIN] REDUCTASE, CHLOROPLASTIC"/>
    <property type="match status" value="1"/>
</dbReference>
<dbReference type="SMART" id="SM00822">
    <property type="entry name" value="PKS_KR"/>
    <property type="match status" value="1"/>
</dbReference>
<dbReference type="InterPro" id="IPR036291">
    <property type="entry name" value="NAD(P)-bd_dom_sf"/>
</dbReference>
<dbReference type="RefSeq" id="WP_075189421.1">
    <property type="nucleotide sequence ID" value="NZ_RBIM01000008.1"/>
</dbReference>
<dbReference type="PROSITE" id="PS00061">
    <property type="entry name" value="ADH_SHORT"/>
    <property type="match status" value="1"/>
</dbReference>
<evidence type="ECO:0000313" key="5">
    <source>
        <dbReference type="Proteomes" id="UP000273675"/>
    </source>
</evidence>
<dbReference type="Gene3D" id="3.40.50.720">
    <property type="entry name" value="NAD(P)-binding Rossmann-like Domain"/>
    <property type="match status" value="1"/>
</dbReference>
<reference evidence="4 5" key="1">
    <citation type="submission" date="2018-10" db="EMBL/GenBank/DDBJ databases">
        <title>Genomic Encyclopedia of Type Strains, Phase IV (KMG-IV): sequencing the most valuable type-strain genomes for metagenomic binning, comparative biology and taxonomic classification.</title>
        <authorList>
            <person name="Goeker M."/>
        </authorList>
    </citation>
    <scope>NUCLEOTIDE SEQUENCE [LARGE SCALE GENOMIC DNA]</scope>
    <source>
        <strain evidence="4 5">DSM 4734</strain>
    </source>
</reference>
<sequence>MKNILLTGAARGLGLAIAERLAASGEYRVIGIGRTLSDEYLSLMDSNASLSFYSFDLNDLDEISGLVSSITSDYGALYGVVNNAGIGLDGVLATQHNSEISRVLRVNLEAAILMTKYGCRSMLRHRTGRIVNISSIIASTGFSGLAAYAASKAGLEGFTRSLSRELGRARITVNCVAPGYMETDMTTGLDDAKMASIRRRAPLGLPLVEDAAGAVAYLLSEDAARVTGTILTVDGGSTA</sequence>
<dbReference type="Proteomes" id="UP000273675">
    <property type="component" value="Unassembled WGS sequence"/>
</dbReference>
<proteinExistence type="inferred from homology"/>
<accession>A0A495CY43</accession>
<dbReference type="EMBL" id="RBIM01000008">
    <property type="protein sequence ID" value="RKQ94113.1"/>
    <property type="molecule type" value="Genomic_DNA"/>
</dbReference>
<dbReference type="InterPro" id="IPR020904">
    <property type="entry name" value="Sc_DH/Rdtase_CS"/>
</dbReference>
<dbReference type="PRINTS" id="PR00080">
    <property type="entry name" value="SDRFAMILY"/>
</dbReference>
<evidence type="ECO:0000313" key="4">
    <source>
        <dbReference type="EMBL" id="RKQ94113.1"/>
    </source>
</evidence>
<protein>
    <submittedName>
        <fullName evidence="4">3-oxoacyl-[acyl-carrier protein] reductase</fullName>
    </submittedName>
</protein>
<dbReference type="GO" id="GO:0030497">
    <property type="term" value="P:fatty acid elongation"/>
    <property type="evidence" value="ECO:0007669"/>
    <property type="project" value="TreeGrafter"/>
</dbReference>
<dbReference type="AlphaFoldDB" id="A0A495CY43"/>
<keyword evidence="2" id="KW-0560">Oxidoreductase</keyword>
<dbReference type="OrthoDB" id="9804774at2"/>
<evidence type="ECO:0000259" key="3">
    <source>
        <dbReference type="SMART" id="SM00822"/>
    </source>
</evidence>
<dbReference type="InterPro" id="IPR002347">
    <property type="entry name" value="SDR_fam"/>
</dbReference>
<dbReference type="Pfam" id="PF13561">
    <property type="entry name" value="adh_short_C2"/>
    <property type="match status" value="1"/>
</dbReference>
<gene>
    <name evidence="4" type="ORF">C7435_3084</name>
</gene>
<dbReference type="PRINTS" id="PR00081">
    <property type="entry name" value="GDHRDH"/>
</dbReference>
<dbReference type="PANTHER" id="PTHR42760">
    <property type="entry name" value="SHORT-CHAIN DEHYDROGENASES/REDUCTASES FAMILY MEMBER"/>
    <property type="match status" value="1"/>
</dbReference>
<evidence type="ECO:0000256" key="1">
    <source>
        <dbReference type="ARBA" id="ARBA00006484"/>
    </source>
</evidence>
<name>A0A495CY43_9PROT</name>